<accession>A0ABU6WN77</accession>
<evidence type="ECO:0008006" key="4">
    <source>
        <dbReference type="Google" id="ProtNLM"/>
    </source>
</evidence>
<sequence length="363" mass="40786">MFSTKILDASQELRSKKVQELISDVHACSLNGEAIEIGRLSFKMLINSLSNTFFSMDLVESIGETDEYKDMVVNLARAIATPNLGDVFPLLKIFDLHGIRWSSRTYIPMLFGIFNGHIEKRLKLREEEDYVAKPKKDVLEELLNISQDNGQKMDKEKIKHLFLDLIIAGIDTSSYVVERAMTELLHNPNIMLKAKMELEKTIGVGNPVEESQIENLPYLEAIIKETLRKYPPAPFLLPRKAKETVEIHGYIIPKGAQVIINEWAIGRNPKIWDDPNLFSPESLRGLSRTHSPPISHLPTSAACTAVGLARSRTRSLPSVVATSQDSPLFALPIPTPIAASVWSRSRGKRWIQGFHVHLCVVCI</sequence>
<name>A0ABU6WN77_9FABA</name>
<comment type="caution">
    <text evidence="2">The sequence shown here is derived from an EMBL/GenBank/DDBJ whole genome shotgun (WGS) entry which is preliminary data.</text>
</comment>
<dbReference type="PANTHER" id="PTHR47950">
    <property type="entry name" value="CYTOCHROME P450, FAMILY 76, SUBFAMILY C, POLYPEPTIDE 5-RELATED"/>
    <property type="match status" value="1"/>
</dbReference>
<proteinExistence type="inferred from homology"/>
<gene>
    <name evidence="2" type="ORF">PIB30_075345</name>
</gene>
<keyword evidence="3" id="KW-1185">Reference proteome</keyword>
<dbReference type="PANTHER" id="PTHR47950:SF48">
    <property type="entry name" value="CYTOCHROME P450 FAMILY PROTEIN, EXPRESSED"/>
    <property type="match status" value="1"/>
</dbReference>
<dbReference type="Gene3D" id="1.10.630.10">
    <property type="entry name" value="Cytochrome P450"/>
    <property type="match status" value="1"/>
</dbReference>
<dbReference type="InterPro" id="IPR001128">
    <property type="entry name" value="Cyt_P450"/>
</dbReference>
<dbReference type="PRINTS" id="PR00463">
    <property type="entry name" value="EP450I"/>
</dbReference>
<evidence type="ECO:0000313" key="3">
    <source>
        <dbReference type="Proteomes" id="UP001341840"/>
    </source>
</evidence>
<dbReference type="Proteomes" id="UP001341840">
    <property type="component" value="Unassembled WGS sequence"/>
</dbReference>
<dbReference type="EMBL" id="JASCZI010182200">
    <property type="protein sequence ID" value="MED6187322.1"/>
    <property type="molecule type" value="Genomic_DNA"/>
</dbReference>
<dbReference type="Pfam" id="PF00067">
    <property type="entry name" value="p450"/>
    <property type="match status" value="1"/>
</dbReference>
<comment type="similarity">
    <text evidence="1">Belongs to the cytochrome P450 family.</text>
</comment>
<evidence type="ECO:0000256" key="1">
    <source>
        <dbReference type="ARBA" id="ARBA00010617"/>
    </source>
</evidence>
<evidence type="ECO:0000313" key="2">
    <source>
        <dbReference type="EMBL" id="MED6187322.1"/>
    </source>
</evidence>
<protein>
    <recommendedName>
        <fullName evidence="4">Cytochrome P450</fullName>
    </recommendedName>
</protein>
<reference evidence="2 3" key="1">
    <citation type="journal article" date="2023" name="Plants (Basel)">
        <title>Bridging the Gap: Combining Genomics and Transcriptomics Approaches to Understand Stylosanthes scabra, an Orphan Legume from the Brazilian Caatinga.</title>
        <authorList>
            <person name="Ferreira-Neto J.R.C."/>
            <person name="da Silva M.D."/>
            <person name="Binneck E."/>
            <person name="de Melo N.F."/>
            <person name="da Silva R.H."/>
            <person name="de Melo A.L.T.M."/>
            <person name="Pandolfi V."/>
            <person name="Bustamante F.O."/>
            <person name="Brasileiro-Vidal A.C."/>
            <person name="Benko-Iseppon A.M."/>
        </authorList>
    </citation>
    <scope>NUCLEOTIDE SEQUENCE [LARGE SCALE GENOMIC DNA]</scope>
    <source>
        <tissue evidence="2">Leaves</tissue>
    </source>
</reference>
<dbReference type="SUPFAM" id="SSF48264">
    <property type="entry name" value="Cytochrome P450"/>
    <property type="match status" value="1"/>
</dbReference>
<organism evidence="2 3">
    <name type="scientific">Stylosanthes scabra</name>
    <dbReference type="NCBI Taxonomy" id="79078"/>
    <lineage>
        <taxon>Eukaryota</taxon>
        <taxon>Viridiplantae</taxon>
        <taxon>Streptophyta</taxon>
        <taxon>Embryophyta</taxon>
        <taxon>Tracheophyta</taxon>
        <taxon>Spermatophyta</taxon>
        <taxon>Magnoliopsida</taxon>
        <taxon>eudicotyledons</taxon>
        <taxon>Gunneridae</taxon>
        <taxon>Pentapetalae</taxon>
        <taxon>rosids</taxon>
        <taxon>fabids</taxon>
        <taxon>Fabales</taxon>
        <taxon>Fabaceae</taxon>
        <taxon>Papilionoideae</taxon>
        <taxon>50 kb inversion clade</taxon>
        <taxon>dalbergioids sensu lato</taxon>
        <taxon>Dalbergieae</taxon>
        <taxon>Pterocarpus clade</taxon>
        <taxon>Stylosanthes</taxon>
    </lineage>
</organism>
<dbReference type="InterPro" id="IPR036396">
    <property type="entry name" value="Cyt_P450_sf"/>
</dbReference>
<dbReference type="InterPro" id="IPR002401">
    <property type="entry name" value="Cyt_P450_E_grp-I"/>
</dbReference>